<dbReference type="EC" id="3.2.1.52" evidence="3"/>
<protein>
    <recommendedName>
        <fullName evidence="3">beta-N-acetylhexosaminidase</fullName>
        <ecNumber evidence="3">3.2.1.52</ecNumber>
    </recommendedName>
</protein>
<dbReference type="InterPro" id="IPR001764">
    <property type="entry name" value="Glyco_hydro_3_N"/>
</dbReference>
<comment type="similarity">
    <text evidence="2">Belongs to the glycosyl hydrolase 3 family.</text>
</comment>
<dbReference type="Proteomes" id="UP000245412">
    <property type="component" value="Unassembled WGS sequence"/>
</dbReference>
<dbReference type="PANTHER" id="PTHR30480:SF13">
    <property type="entry name" value="BETA-HEXOSAMINIDASE"/>
    <property type="match status" value="1"/>
</dbReference>
<reference evidence="7 8" key="1">
    <citation type="submission" date="2018-05" db="EMBL/GenBank/DDBJ databases">
        <authorList>
            <person name="Goeker M."/>
            <person name="Huntemann M."/>
            <person name="Clum A."/>
            <person name="Pillay M."/>
            <person name="Palaniappan K."/>
            <person name="Varghese N."/>
            <person name="Mikhailova N."/>
            <person name="Stamatis D."/>
            <person name="Reddy T."/>
            <person name="Daum C."/>
            <person name="Shapiro N."/>
            <person name="Ivanova N."/>
            <person name="Kyrpides N."/>
            <person name="Woyke T."/>
        </authorList>
    </citation>
    <scope>NUCLEOTIDE SEQUENCE [LARGE SCALE GENOMIC DNA]</scope>
    <source>
        <strain evidence="7 8">DSM 26524</strain>
    </source>
</reference>
<evidence type="ECO:0000313" key="7">
    <source>
        <dbReference type="EMBL" id="PWJ76691.1"/>
    </source>
</evidence>
<keyword evidence="4" id="KW-0378">Hydrolase</keyword>
<evidence type="ECO:0000256" key="5">
    <source>
        <dbReference type="ARBA" id="ARBA00023295"/>
    </source>
</evidence>
<comment type="catalytic activity">
    <reaction evidence="1">
        <text>Hydrolysis of terminal non-reducing N-acetyl-D-hexosamine residues in N-acetyl-beta-D-hexosaminides.</text>
        <dbReference type="EC" id="3.2.1.52"/>
    </reaction>
</comment>
<dbReference type="InterPro" id="IPR050226">
    <property type="entry name" value="NagZ_Beta-hexosaminidase"/>
</dbReference>
<dbReference type="GO" id="GO:0004563">
    <property type="term" value="F:beta-N-acetylhexosaminidase activity"/>
    <property type="evidence" value="ECO:0007669"/>
    <property type="project" value="UniProtKB-EC"/>
</dbReference>
<dbReference type="InterPro" id="IPR036962">
    <property type="entry name" value="Glyco_hydro_3_N_sf"/>
</dbReference>
<dbReference type="AlphaFoldDB" id="A0AB73T5Q6"/>
<dbReference type="PANTHER" id="PTHR30480">
    <property type="entry name" value="BETA-HEXOSAMINIDASE-RELATED"/>
    <property type="match status" value="1"/>
</dbReference>
<comment type="caution">
    <text evidence="7">The sequence shown here is derived from an EMBL/GenBank/DDBJ whole genome shotgun (WGS) entry which is preliminary data.</text>
</comment>
<evidence type="ECO:0000313" key="8">
    <source>
        <dbReference type="Proteomes" id="UP000245412"/>
    </source>
</evidence>
<dbReference type="Pfam" id="PF00933">
    <property type="entry name" value="Glyco_hydro_3"/>
    <property type="match status" value="1"/>
</dbReference>
<sequence>MVNLKEKPFYLNEEEIKWVEDTIAGMSLDEKTGQLFTLLKAEPGVNEEAIKAAVEKYHQGGHRWQGGNKADAWKRNMLFQRYSKVPVFIAANCDEGGNGCFPEGTFVATAAEAGAAASADTAYYMGYVAAKEASAIGVNWLFNPVADIFMNWRNTIVNTRSFGSDADKVIENVRAYIRGVKAANPNMACTCKHFPGDGVDELDPHLALAQNTLSPKEWEETFGRVYQTMIDEGLETIMTGQIALPKMSRKLRPGIKGRDIMPASLAPELLTDLLREKMGFNGVIISDASHMIGMAAVMKREDAVPRCFAAGCDMFLFANDIEEDMAYFKAGLEKGIVTEERFSDALHRIIGMKAHLKLYRDDIRFTDKKYLEEWVGTKEHHSYTVKAADEGITLVKDTDRILPISTNERKRALLVYVQSTPNSKAYSGDPVRCVITEELEAAGFQVDQSPNYYDLEGHNGVSQMNFIKMLNCGSREVFKQKYDVVFLFINVRGYAQENVVRMRWSCNHSCEMPWYVEEVPTVAVSLNYTNHLIDIPQVHTYVNAYGENRENIRAAIEKICGKSEFKGTANETVFCGREDTRY</sequence>
<name>A0AB73T5Q6_9FIRM</name>
<evidence type="ECO:0000259" key="6">
    <source>
        <dbReference type="Pfam" id="PF00933"/>
    </source>
</evidence>
<dbReference type="EMBL" id="QGGY01000004">
    <property type="protein sequence ID" value="PWJ76691.1"/>
    <property type="molecule type" value="Genomic_DNA"/>
</dbReference>
<dbReference type="GO" id="GO:0009254">
    <property type="term" value="P:peptidoglycan turnover"/>
    <property type="evidence" value="ECO:0007669"/>
    <property type="project" value="TreeGrafter"/>
</dbReference>
<dbReference type="Gene3D" id="3.20.20.300">
    <property type="entry name" value="Glycoside hydrolase, family 3, N-terminal domain"/>
    <property type="match status" value="1"/>
</dbReference>
<evidence type="ECO:0000256" key="1">
    <source>
        <dbReference type="ARBA" id="ARBA00001231"/>
    </source>
</evidence>
<evidence type="ECO:0000256" key="3">
    <source>
        <dbReference type="ARBA" id="ARBA00012663"/>
    </source>
</evidence>
<evidence type="ECO:0000256" key="4">
    <source>
        <dbReference type="ARBA" id="ARBA00022801"/>
    </source>
</evidence>
<dbReference type="InterPro" id="IPR017853">
    <property type="entry name" value="GH"/>
</dbReference>
<gene>
    <name evidence="7" type="ORF">C7383_104137</name>
</gene>
<dbReference type="GO" id="GO:0005975">
    <property type="term" value="P:carbohydrate metabolic process"/>
    <property type="evidence" value="ECO:0007669"/>
    <property type="project" value="InterPro"/>
</dbReference>
<keyword evidence="8" id="KW-1185">Reference proteome</keyword>
<feature type="domain" description="Glycoside hydrolase family 3 N-terminal" evidence="6">
    <location>
        <begin position="28"/>
        <end position="350"/>
    </location>
</feature>
<dbReference type="SUPFAM" id="SSF51445">
    <property type="entry name" value="(Trans)glycosidases"/>
    <property type="match status" value="1"/>
</dbReference>
<proteinExistence type="inferred from homology"/>
<accession>A0AB73T5Q6</accession>
<evidence type="ECO:0000256" key="2">
    <source>
        <dbReference type="ARBA" id="ARBA00005336"/>
    </source>
</evidence>
<dbReference type="RefSeq" id="WP_109625837.1">
    <property type="nucleotide sequence ID" value="NZ_JANKBI010000008.1"/>
</dbReference>
<organism evidence="7 8">
    <name type="scientific">Murimonas intestini</name>
    <dbReference type="NCBI Taxonomy" id="1337051"/>
    <lineage>
        <taxon>Bacteria</taxon>
        <taxon>Bacillati</taxon>
        <taxon>Bacillota</taxon>
        <taxon>Clostridia</taxon>
        <taxon>Lachnospirales</taxon>
        <taxon>Lachnospiraceae</taxon>
        <taxon>Murimonas</taxon>
    </lineage>
</organism>
<keyword evidence="5" id="KW-0326">Glycosidase</keyword>
<dbReference type="InterPro" id="IPR036881">
    <property type="entry name" value="Glyco_hydro_3_C_sf"/>
</dbReference>
<dbReference type="Gene3D" id="3.40.50.1700">
    <property type="entry name" value="Glycoside hydrolase family 3 C-terminal domain"/>
    <property type="match status" value="1"/>
</dbReference>